<proteinExistence type="predicted"/>
<dbReference type="Proteomes" id="UP001194746">
    <property type="component" value="Unassembled WGS sequence"/>
</dbReference>
<protein>
    <submittedName>
        <fullName evidence="1">Uncharacterized protein</fullName>
    </submittedName>
</protein>
<sequence>MSFIDPSAATLTLCLNLLESERNQYEAKPNHQPSKSQVQCFERNCALLKEPPLLLQKPRSTKRRNEKAKANILSMHQKFPSDLLVLLMMQIPKTKLSEFKIEWIDSITEWWTSKLKPKGLSTVALALCQHFNLTYRNRDTTTPTSNIDSNIQFETAIEELNLGLPSDQPIESTVSLEREEFLHVVDSCKPVTDGEIPGQEVDNDIHALGRIIRRAANSSDLKMICPWYGGPSVEVTLKINMSMAFGEQLLRYRLAHAPGLAGLKNQTNGFP</sequence>
<dbReference type="EMBL" id="VCAU01000160">
    <property type="protein sequence ID" value="KAF9883541.1"/>
    <property type="molecule type" value="Genomic_DNA"/>
</dbReference>
<evidence type="ECO:0000313" key="2">
    <source>
        <dbReference type="Proteomes" id="UP001194746"/>
    </source>
</evidence>
<dbReference type="AlphaFoldDB" id="A0AAD4GNN0"/>
<reference evidence="1" key="2">
    <citation type="submission" date="2020-02" db="EMBL/GenBank/DDBJ databases">
        <authorList>
            <person name="Gilchrist C.L.M."/>
            <person name="Chooi Y.-H."/>
        </authorList>
    </citation>
    <scope>NUCLEOTIDE SEQUENCE</scope>
    <source>
        <strain evidence="1">MST-FP2251</strain>
    </source>
</reference>
<keyword evidence="2" id="KW-1185">Reference proteome</keyword>
<accession>A0AAD4GNN0</accession>
<evidence type="ECO:0000313" key="1">
    <source>
        <dbReference type="EMBL" id="KAF9883541.1"/>
    </source>
</evidence>
<comment type="caution">
    <text evidence="1">The sequence shown here is derived from an EMBL/GenBank/DDBJ whole genome shotgun (WGS) entry which is preliminary data.</text>
</comment>
<reference evidence="1" key="1">
    <citation type="journal article" date="2019" name="Beilstein J. Org. Chem.">
        <title>Nanangenines: drimane sesquiterpenoids as the dominant metabolite cohort of a novel Australian fungus, Aspergillus nanangensis.</title>
        <authorList>
            <person name="Lacey H.J."/>
            <person name="Gilchrist C.L.M."/>
            <person name="Crombie A."/>
            <person name="Kalaitzis J.A."/>
            <person name="Vuong D."/>
            <person name="Rutledge P.J."/>
            <person name="Turner P."/>
            <person name="Pitt J.I."/>
            <person name="Lacey E."/>
            <person name="Chooi Y.H."/>
            <person name="Piggott A.M."/>
        </authorList>
    </citation>
    <scope>NUCLEOTIDE SEQUENCE</scope>
    <source>
        <strain evidence="1">MST-FP2251</strain>
    </source>
</reference>
<name>A0AAD4GNN0_ASPNN</name>
<organism evidence="1 2">
    <name type="scientific">Aspergillus nanangensis</name>
    <dbReference type="NCBI Taxonomy" id="2582783"/>
    <lineage>
        <taxon>Eukaryota</taxon>
        <taxon>Fungi</taxon>
        <taxon>Dikarya</taxon>
        <taxon>Ascomycota</taxon>
        <taxon>Pezizomycotina</taxon>
        <taxon>Eurotiomycetes</taxon>
        <taxon>Eurotiomycetidae</taxon>
        <taxon>Eurotiales</taxon>
        <taxon>Aspergillaceae</taxon>
        <taxon>Aspergillus</taxon>
        <taxon>Aspergillus subgen. Circumdati</taxon>
    </lineage>
</organism>
<gene>
    <name evidence="1" type="ORF">FE257_003374</name>
</gene>